<keyword evidence="1" id="KW-1188">Viral release from host cell</keyword>
<dbReference type="InterPro" id="IPR035421">
    <property type="entry name" value="Terminase_6C"/>
</dbReference>
<dbReference type="EMBL" id="CP000699">
    <property type="protein sequence ID" value="ABQ70778.1"/>
    <property type="molecule type" value="Genomic_DNA"/>
</dbReference>
<reference evidence="3 4" key="1">
    <citation type="journal article" date="2010" name="J. Bacteriol.">
        <title>Genome sequence of the dioxin-mineralizing bacterium Sphingomonas wittichii RW1.</title>
        <authorList>
            <person name="Miller T.R."/>
            <person name="Delcher A.L."/>
            <person name="Salzberg S.L."/>
            <person name="Saunders E."/>
            <person name="Detter J.C."/>
            <person name="Halden R.U."/>
        </authorList>
    </citation>
    <scope>NUCLEOTIDE SEQUENCE [LARGE SCALE GENOMIC DNA]</scope>
    <source>
        <strain evidence="4">DSM 6014 / CCUG 31198 / JCM 15750 / NBRC 105917 / EY 4224 / RW1</strain>
    </source>
</reference>
<feature type="domain" description="Terminase large subunit gp17-like C-terminal" evidence="2">
    <location>
        <begin position="100"/>
        <end position="251"/>
    </location>
</feature>
<sequence>MGVQRPWTWALNAHREGRNHKLVYLWETPMTRHVTRMTIDDAEHYSPAERAAIVASYPAHERKARAEGIPMLGSGRVFPVDEDVIKIRAFEVPAGWTQIGGIDFGWDHPTAAVRLAWDRDADCIYVTASYGVREATPILHAAALKPWGNWLPWAWPHDGLQHDKGSGAALAQQYRDQGLSLLPEKASFEEGGNGVEAGIAEMLDRMLSGRWKVFDHLEDWFAEFRLYHRKDGSVVKTNDDRLSASRYAMMMKRFAVTAPAAREVNAPSFGTGSWMG</sequence>
<evidence type="ECO:0000313" key="4">
    <source>
        <dbReference type="Proteomes" id="UP000001989"/>
    </source>
</evidence>
<accession>A0A9J9HFF9</accession>
<dbReference type="AlphaFoldDB" id="A0A9J9HFF9"/>
<dbReference type="Pfam" id="PF03237">
    <property type="entry name" value="Terminase_6N"/>
    <property type="match status" value="1"/>
</dbReference>
<evidence type="ECO:0000256" key="1">
    <source>
        <dbReference type="ARBA" id="ARBA00022612"/>
    </source>
</evidence>
<organism evidence="3 4">
    <name type="scientific">Rhizorhabdus wittichii (strain DSM 6014 / CCUG 31198 / JCM 15750 / NBRC 105917 / EY 4224 / RW1)</name>
    <name type="common">Sphingomonas wittichii</name>
    <dbReference type="NCBI Taxonomy" id="392499"/>
    <lineage>
        <taxon>Bacteria</taxon>
        <taxon>Pseudomonadati</taxon>
        <taxon>Pseudomonadota</taxon>
        <taxon>Alphaproteobacteria</taxon>
        <taxon>Sphingomonadales</taxon>
        <taxon>Sphingomonadaceae</taxon>
        <taxon>Rhizorhabdus</taxon>
    </lineage>
</organism>
<proteinExistence type="predicted"/>
<protein>
    <recommendedName>
        <fullName evidence="2">Terminase large subunit gp17-like C-terminal domain-containing protein</fullName>
    </recommendedName>
</protein>
<keyword evidence="4" id="KW-1185">Reference proteome</keyword>
<evidence type="ECO:0000313" key="3">
    <source>
        <dbReference type="EMBL" id="ABQ70778.1"/>
    </source>
</evidence>
<dbReference type="Pfam" id="PF17289">
    <property type="entry name" value="Terminase_6C"/>
    <property type="match status" value="1"/>
</dbReference>
<evidence type="ECO:0000259" key="2">
    <source>
        <dbReference type="Pfam" id="PF17289"/>
    </source>
</evidence>
<dbReference type="KEGG" id="swi:Swit_4440"/>
<gene>
    <name evidence="3" type="ordered locus">Swit_4440</name>
</gene>
<dbReference type="Proteomes" id="UP000001989">
    <property type="component" value="Chromosome"/>
</dbReference>
<name>A0A9J9HFF9_RHIWR</name>
<dbReference type="Gene3D" id="3.30.420.280">
    <property type="match status" value="1"/>
</dbReference>